<dbReference type="Proteomes" id="UP000193467">
    <property type="component" value="Unassembled WGS sequence"/>
</dbReference>
<feature type="compositionally biased region" description="Polar residues" evidence="4">
    <location>
        <begin position="26"/>
        <end position="49"/>
    </location>
</feature>
<evidence type="ECO:0000313" key="6">
    <source>
        <dbReference type="EMBL" id="ORY89247.1"/>
    </source>
</evidence>
<dbReference type="STRING" id="106004.A0A1Y2FYS4"/>
<dbReference type="InParanoid" id="A0A1Y2FYS4"/>
<reference evidence="6 7" key="1">
    <citation type="submission" date="2016-07" db="EMBL/GenBank/DDBJ databases">
        <title>Pervasive Adenine N6-methylation of Active Genes in Fungi.</title>
        <authorList>
            <consortium name="DOE Joint Genome Institute"/>
            <person name="Mondo S.J."/>
            <person name="Dannebaum R.O."/>
            <person name="Kuo R.C."/>
            <person name="Labutti K."/>
            <person name="Haridas S."/>
            <person name="Kuo A."/>
            <person name="Salamov A."/>
            <person name="Ahrendt S.R."/>
            <person name="Lipzen A."/>
            <person name="Sullivan W."/>
            <person name="Andreopoulos W.B."/>
            <person name="Clum A."/>
            <person name="Lindquist E."/>
            <person name="Daum C."/>
            <person name="Ramamoorthy G.K."/>
            <person name="Gryganskyi A."/>
            <person name="Culley D."/>
            <person name="Magnuson J.K."/>
            <person name="James T.Y."/>
            <person name="O'Malley M.A."/>
            <person name="Stajich J.E."/>
            <person name="Spatafora J.W."/>
            <person name="Visel A."/>
            <person name="Grigoriev I.V."/>
        </authorList>
    </citation>
    <scope>NUCLEOTIDE SEQUENCE [LARGE SCALE GENOMIC DNA]</scope>
    <source>
        <strain evidence="6 7">62-1032</strain>
    </source>
</reference>
<dbReference type="GO" id="GO:0008017">
    <property type="term" value="F:microtubule binding"/>
    <property type="evidence" value="ECO:0007669"/>
    <property type="project" value="InterPro"/>
</dbReference>
<evidence type="ECO:0000259" key="5">
    <source>
        <dbReference type="Pfam" id="PF06657"/>
    </source>
</evidence>
<feature type="compositionally biased region" description="Basic and acidic residues" evidence="4">
    <location>
        <begin position="802"/>
        <end position="822"/>
    </location>
</feature>
<dbReference type="EMBL" id="MCGR01000006">
    <property type="protein sequence ID" value="ORY89247.1"/>
    <property type="molecule type" value="Genomic_DNA"/>
</dbReference>
<dbReference type="AlphaFoldDB" id="A0A1Y2FYS4"/>
<feature type="coiled-coil region" evidence="3">
    <location>
        <begin position="435"/>
        <end position="506"/>
    </location>
</feature>
<keyword evidence="3" id="KW-0175">Coiled coil</keyword>
<feature type="compositionally biased region" description="Low complexity" evidence="4">
    <location>
        <begin position="172"/>
        <end position="183"/>
    </location>
</feature>
<feature type="compositionally biased region" description="Polar residues" evidence="4">
    <location>
        <begin position="138"/>
        <end position="147"/>
    </location>
</feature>
<evidence type="ECO:0000313" key="7">
    <source>
        <dbReference type="Proteomes" id="UP000193467"/>
    </source>
</evidence>
<evidence type="ECO:0000256" key="2">
    <source>
        <dbReference type="ARBA" id="ARBA00022490"/>
    </source>
</evidence>
<keyword evidence="7" id="KW-1185">Reference proteome</keyword>
<feature type="region of interest" description="Disordered" evidence="4">
    <location>
        <begin position="560"/>
        <end position="730"/>
    </location>
</feature>
<comment type="subcellular location">
    <subcellularLocation>
        <location evidence="1">Cytoplasm</location>
    </subcellularLocation>
</comment>
<proteinExistence type="predicted"/>
<feature type="compositionally biased region" description="Low complexity" evidence="4">
    <location>
        <begin position="291"/>
        <end position="313"/>
    </location>
</feature>
<feature type="compositionally biased region" description="Low complexity" evidence="4">
    <location>
        <begin position="272"/>
        <end position="283"/>
    </location>
</feature>
<feature type="compositionally biased region" description="Basic residues" evidence="4">
    <location>
        <begin position="676"/>
        <end position="685"/>
    </location>
</feature>
<feature type="region of interest" description="Disordered" evidence="4">
    <location>
        <begin position="114"/>
        <end position="195"/>
    </location>
</feature>
<evidence type="ECO:0000256" key="4">
    <source>
        <dbReference type="SAM" id="MobiDB-lite"/>
    </source>
</evidence>
<feature type="compositionally biased region" description="Basic and acidic residues" evidence="4">
    <location>
        <begin position="388"/>
        <end position="397"/>
    </location>
</feature>
<sequence>MSAAVAHTPSQLRRTRQPLETPTPAPSSGHTSTLITSIKPTSRSQSFSQEYRKHPSYSLTSTQPRQPLGQASRLVNTIPECSTQELDLDDLEIPLDNTERDRRRLEHEFMDLAGGLPSDGGYSSESIGFGGLSDAEPQLQQPQSHAQSAAMRDLRARIEDESESEEEHRSNSARSRSSSSEQSFGDDFSLRVGMTGSRVNPMAPIEEVDNHAQQAADWTNDLSYVVSRTASPASPPPRQSAAAAPAPAPALAAAPSPASALSRGLGKEFERAQAQAQGAAQRQVFGDANGRPSPAVAAQQQQKAAPQPQPQAHRPSHAPRLVPYPRTSPSLAHGAKLASPPQPQPQPQPQAQRVRAPTPAARAPQPQPQTKKDYGTSAASAMPNVHYYGEEPSRRLPDMTGLTDGLQTPGLRRGGTDASESGADVDEFATLRARLAALERQNTLSRERVRELEDRLQEERAREGHQGLERGSEEWEERLRDEMARREDLEAQVHRLHSQIAHLTRSLESHSATLSALRSQPVAAQAQAQAQPIPDLALYNEVDALRTGLDALGQEMEVVKGAGEQWEREEEERREEMGSGSGLSAESEREPRVHGLARRDGERGRRSPAPAPETQQYELQQEDPDRTPGRGRRVGRISSSTEIQRLQAELAREEARRSPSPRPRRQQQQRDANPPRRSHHQHQHQHSAPTRPSTAPLPSHRQHYAPPLLQRRHPHYSAPETEREELAQDFRRAEEIFRSVKAPKKAAGVPGSPGLCSVCRRRKRESGGVPVSAPPKLGGRWEERESGAAGHEGDDEEERYEEEMRQRKSREKEKMRAQEKSRAPPKVDPQQALENVLRDLEDDFELHKRIYIELSDQYRSMDAKLGGGKRRALAEHLKESIDTLEIKADQVKRLHDLLHYHDPNAAPIDAGRPSFGAGRQRECVV</sequence>
<feature type="region of interest" description="Disordered" evidence="4">
    <location>
        <begin position="228"/>
        <end position="424"/>
    </location>
</feature>
<dbReference type="GO" id="GO:0005737">
    <property type="term" value="C:cytoplasm"/>
    <property type="evidence" value="ECO:0007669"/>
    <property type="project" value="UniProtKB-SubCell"/>
</dbReference>
<comment type="caution">
    <text evidence="6">The sequence shown here is derived from an EMBL/GenBank/DDBJ whole genome shotgun (WGS) entry which is preliminary data.</text>
</comment>
<dbReference type="InterPro" id="IPR024957">
    <property type="entry name" value="Cep57_MT-bd_dom"/>
</dbReference>
<feature type="region of interest" description="Disordered" evidence="4">
    <location>
        <begin position="1"/>
        <end position="70"/>
    </location>
</feature>
<protein>
    <recommendedName>
        <fullName evidence="5">Cep57 centrosome microtubule-binding domain-containing protein</fullName>
    </recommendedName>
</protein>
<evidence type="ECO:0000256" key="1">
    <source>
        <dbReference type="ARBA" id="ARBA00004496"/>
    </source>
</evidence>
<dbReference type="OrthoDB" id="2536987at2759"/>
<name>A0A1Y2FYS4_9BASI</name>
<feature type="compositionally biased region" description="Low complexity" evidence="4">
    <location>
        <begin position="349"/>
        <end position="364"/>
    </location>
</feature>
<evidence type="ECO:0000256" key="3">
    <source>
        <dbReference type="SAM" id="Coils"/>
    </source>
</evidence>
<feature type="domain" description="Cep57 centrosome microtubule-binding" evidence="5">
    <location>
        <begin position="824"/>
        <end position="897"/>
    </location>
</feature>
<accession>A0A1Y2FYS4</accession>
<gene>
    <name evidence="6" type="ORF">BCR35DRAFT_300360</name>
</gene>
<feature type="compositionally biased region" description="Basic and acidic residues" evidence="4">
    <location>
        <begin position="720"/>
        <end position="730"/>
    </location>
</feature>
<feature type="compositionally biased region" description="Low complexity" evidence="4">
    <location>
        <begin position="239"/>
        <end position="263"/>
    </location>
</feature>
<feature type="compositionally biased region" description="Basic and acidic residues" evidence="4">
    <location>
        <begin position="586"/>
        <end position="605"/>
    </location>
</feature>
<feature type="region of interest" description="Disordered" evidence="4">
    <location>
        <begin position="742"/>
        <end position="832"/>
    </location>
</feature>
<dbReference type="Pfam" id="PF06657">
    <property type="entry name" value="Cep57_MT_bd"/>
    <property type="match status" value="1"/>
</dbReference>
<organism evidence="6 7">
    <name type="scientific">Leucosporidium creatinivorum</name>
    <dbReference type="NCBI Taxonomy" id="106004"/>
    <lineage>
        <taxon>Eukaryota</taxon>
        <taxon>Fungi</taxon>
        <taxon>Dikarya</taxon>
        <taxon>Basidiomycota</taxon>
        <taxon>Pucciniomycotina</taxon>
        <taxon>Microbotryomycetes</taxon>
        <taxon>Leucosporidiales</taxon>
        <taxon>Leucosporidium</taxon>
    </lineage>
</organism>
<keyword evidence="2" id="KW-0963">Cytoplasm</keyword>